<dbReference type="Pfam" id="PF13577">
    <property type="entry name" value="SnoaL_4"/>
    <property type="match status" value="1"/>
</dbReference>
<gene>
    <name evidence="2" type="ORF">P3G67_06050</name>
</gene>
<organism evidence="2 3">
    <name type="scientific">Streptomyces silvisoli</name>
    <dbReference type="NCBI Taxonomy" id="3034235"/>
    <lineage>
        <taxon>Bacteria</taxon>
        <taxon>Bacillati</taxon>
        <taxon>Actinomycetota</taxon>
        <taxon>Actinomycetes</taxon>
        <taxon>Kitasatosporales</taxon>
        <taxon>Streptomycetaceae</taxon>
        <taxon>Streptomyces</taxon>
    </lineage>
</organism>
<dbReference type="EMBL" id="JARJBC010000003">
    <property type="protein sequence ID" value="MDF3288802.1"/>
    <property type="molecule type" value="Genomic_DNA"/>
</dbReference>
<dbReference type="Gene3D" id="3.10.450.50">
    <property type="match status" value="1"/>
</dbReference>
<dbReference type="RefSeq" id="WP_276092541.1">
    <property type="nucleotide sequence ID" value="NZ_JARJBC010000003.1"/>
</dbReference>
<protein>
    <submittedName>
        <fullName evidence="2">Nuclear transport factor 2 family protein</fullName>
    </submittedName>
</protein>
<evidence type="ECO:0000259" key="1">
    <source>
        <dbReference type="Pfam" id="PF13577"/>
    </source>
</evidence>
<comment type="caution">
    <text evidence="2">The sequence shown here is derived from an EMBL/GenBank/DDBJ whole genome shotgun (WGS) entry which is preliminary data.</text>
</comment>
<feature type="domain" description="SnoaL-like" evidence="1">
    <location>
        <begin position="2"/>
        <end position="120"/>
    </location>
</feature>
<dbReference type="SUPFAM" id="SSF54427">
    <property type="entry name" value="NTF2-like"/>
    <property type="match status" value="1"/>
</dbReference>
<reference evidence="2 3" key="1">
    <citation type="submission" date="2023-03" db="EMBL/GenBank/DDBJ databases">
        <title>Draft genome sequence of Streptomyces sp. RB6PN23 isolated from peat swamp forest in Thailand.</title>
        <authorList>
            <person name="Klaysubun C."/>
            <person name="Duangmal K."/>
        </authorList>
    </citation>
    <scope>NUCLEOTIDE SEQUENCE [LARGE SCALE GENOMIC DNA]</scope>
    <source>
        <strain evidence="2 3">RB6PN23</strain>
    </source>
</reference>
<accession>A0ABT5ZG46</accession>
<proteinExistence type="predicted"/>
<evidence type="ECO:0000313" key="2">
    <source>
        <dbReference type="EMBL" id="MDF3288802.1"/>
    </source>
</evidence>
<dbReference type="InterPro" id="IPR037401">
    <property type="entry name" value="SnoaL-like"/>
</dbReference>
<evidence type="ECO:0000313" key="3">
    <source>
        <dbReference type="Proteomes" id="UP001216579"/>
    </source>
</evidence>
<keyword evidence="3" id="KW-1185">Reference proteome</keyword>
<dbReference type="InterPro" id="IPR032710">
    <property type="entry name" value="NTF2-like_dom_sf"/>
</dbReference>
<dbReference type="Proteomes" id="UP001216579">
    <property type="component" value="Unassembled WGS sequence"/>
</dbReference>
<name>A0ABT5ZG46_9ACTN</name>
<sequence length="195" mass="21696">MDDVTEVSQLILRERRSRDRGWWSRMGECLAADAAIRLSWFRGSGADFVAASREMAARGDSATHTLGPPVVDVLGAKAVVEVAAAIHMRGELNGVEADLTSHARLLYRAERRTGRWLIISLDPVYERDSLVPSVPGTHLEIDPDTLAGTRPSYRMLTHLLNARGYPVADDLYGDDRPAPVQRLYRSLFDWLDPKG</sequence>